<feature type="transmembrane region" description="Helical" evidence="7">
    <location>
        <begin position="46"/>
        <end position="67"/>
    </location>
</feature>
<dbReference type="Gene3D" id="1.20.1250.20">
    <property type="entry name" value="MFS general substrate transporter like domains"/>
    <property type="match status" value="2"/>
</dbReference>
<dbReference type="InterPro" id="IPR004638">
    <property type="entry name" value="EmrB-like"/>
</dbReference>
<evidence type="ECO:0000256" key="4">
    <source>
        <dbReference type="ARBA" id="ARBA00022692"/>
    </source>
</evidence>
<feature type="transmembrane region" description="Helical" evidence="7">
    <location>
        <begin position="196"/>
        <end position="214"/>
    </location>
</feature>
<keyword evidence="5 7" id="KW-1133">Transmembrane helix</keyword>
<name>A0ABM8BA95_9BIFI</name>
<dbReference type="Pfam" id="PF07690">
    <property type="entry name" value="MFS_1"/>
    <property type="match status" value="1"/>
</dbReference>
<evidence type="ECO:0000313" key="10">
    <source>
        <dbReference type="Proteomes" id="UP001321766"/>
    </source>
</evidence>
<comment type="subcellular location">
    <subcellularLocation>
        <location evidence="1">Cell membrane</location>
        <topology evidence="1">Multi-pass membrane protein</topology>
    </subcellularLocation>
</comment>
<feature type="transmembrane region" description="Helical" evidence="7">
    <location>
        <begin position="79"/>
        <end position="98"/>
    </location>
</feature>
<dbReference type="PRINTS" id="PR01036">
    <property type="entry name" value="TCRTETB"/>
</dbReference>
<accession>A0ABM8BA95</accession>
<feature type="transmembrane region" description="Helical" evidence="7">
    <location>
        <begin position="260"/>
        <end position="281"/>
    </location>
</feature>
<organism evidence="9 10">
    <name type="scientific">Bombiscardovia nodaiensis</name>
    <dbReference type="NCBI Taxonomy" id="2932181"/>
    <lineage>
        <taxon>Bacteria</taxon>
        <taxon>Bacillati</taxon>
        <taxon>Actinomycetota</taxon>
        <taxon>Actinomycetes</taxon>
        <taxon>Bifidobacteriales</taxon>
        <taxon>Bifidobacteriaceae</taxon>
        <taxon>Bombiscardovia</taxon>
    </lineage>
</organism>
<feature type="transmembrane region" description="Helical" evidence="7">
    <location>
        <begin position="164"/>
        <end position="184"/>
    </location>
</feature>
<dbReference type="InterPro" id="IPR011701">
    <property type="entry name" value="MFS"/>
</dbReference>
<feature type="transmembrane region" description="Helical" evidence="7">
    <location>
        <begin position="137"/>
        <end position="158"/>
    </location>
</feature>
<keyword evidence="2" id="KW-0813">Transport</keyword>
<gene>
    <name evidence="9" type="primary">LinCd</name>
    <name evidence="9" type="ORF">KIM372_15930</name>
</gene>
<keyword evidence="6 7" id="KW-0472">Membrane</keyword>
<feature type="transmembrane region" description="Helical" evidence="7">
    <location>
        <begin position="293"/>
        <end position="311"/>
    </location>
</feature>
<feature type="domain" description="Major facilitator superfamily (MFS) profile" evidence="8">
    <location>
        <begin position="9"/>
        <end position="454"/>
    </location>
</feature>
<evidence type="ECO:0000256" key="1">
    <source>
        <dbReference type="ARBA" id="ARBA00004651"/>
    </source>
</evidence>
<feature type="transmembrane region" description="Helical" evidence="7">
    <location>
        <begin position="220"/>
        <end position="239"/>
    </location>
</feature>
<dbReference type="NCBIfam" id="TIGR00711">
    <property type="entry name" value="efflux_EmrB"/>
    <property type="match status" value="1"/>
</dbReference>
<evidence type="ECO:0000313" key="9">
    <source>
        <dbReference type="EMBL" id="BDR53686.1"/>
    </source>
</evidence>
<dbReference type="EMBL" id="AP026798">
    <property type="protein sequence ID" value="BDR53686.1"/>
    <property type="molecule type" value="Genomic_DNA"/>
</dbReference>
<sequence>MSVKRTNVIFGTLLCGAIVTSLLQTALTTALPAIMAELHLGASTAQWLTSAFSLTMAIMVPATAYLIKRFSTRQIFSSAMFLFTLGTFFAWVAPSFPLLLTGRILQALGSGIILPLLQVVVMTMYPPEKQGFVMGIYGLAAGAAPVFAPTLAGFLIGIRGWRSIFLVTLIPSALTLILSLVTINNVSETEKIPFDYLSMVLCALGMTGLLLGLGNLTSGGLPTTVLPLLLGLLACVFFVRRQLKLSQPFLDVRAFSDRNFRLAVIISVLLYAVMMGGSTIYPILIQTVMGKSAVVSALVMLPGSLIMSLISPRAGRFYDRFGIRALVLAGSLIMLVSCLGVSFVHSSTDIALLVALYALRLFAVGCIMMTIVTWGMQKLPASQVTHGSALLTSLRTLAGAFGSAVSMEIMSYASQASVAHQVANYAGVRVAFLSISALAFVQLLVALAAFGAHSTHGERGSGC</sequence>
<evidence type="ECO:0000256" key="6">
    <source>
        <dbReference type="ARBA" id="ARBA00023136"/>
    </source>
</evidence>
<dbReference type="InterPro" id="IPR020846">
    <property type="entry name" value="MFS_dom"/>
</dbReference>
<keyword evidence="4 7" id="KW-0812">Transmembrane</keyword>
<evidence type="ECO:0000256" key="7">
    <source>
        <dbReference type="SAM" id="Phobius"/>
    </source>
</evidence>
<feature type="transmembrane region" description="Helical" evidence="7">
    <location>
        <begin position="388"/>
        <end position="410"/>
    </location>
</feature>
<protein>
    <submittedName>
        <fullName evidence="9">MFS transporter</fullName>
    </submittedName>
</protein>
<dbReference type="CDD" id="cd17503">
    <property type="entry name" value="MFS_LmrB_MDR_like"/>
    <property type="match status" value="1"/>
</dbReference>
<dbReference type="SUPFAM" id="SSF103473">
    <property type="entry name" value="MFS general substrate transporter"/>
    <property type="match status" value="1"/>
</dbReference>
<dbReference type="PROSITE" id="PS50850">
    <property type="entry name" value="MFS"/>
    <property type="match status" value="1"/>
</dbReference>
<keyword evidence="10" id="KW-1185">Reference proteome</keyword>
<proteinExistence type="predicted"/>
<evidence type="ECO:0000256" key="5">
    <source>
        <dbReference type="ARBA" id="ARBA00022989"/>
    </source>
</evidence>
<feature type="transmembrane region" description="Helical" evidence="7">
    <location>
        <begin position="350"/>
        <end position="376"/>
    </location>
</feature>
<evidence type="ECO:0000256" key="3">
    <source>
        <dbReference type="ARBA" id="ARBA00022475"/>
    </source>
</evidence>
<dbReference type="PANTHER" id="PTHR42718:SF24">
    <property type="entry name" value="MAJOR FACILITATOR SUPERFAMILY (MFS) PROFILE DOMAIN-CONTAINING PROTEIN"/>
    <property type="match status" value="1"/>
</dbReference>
<dbReference type="Proteomes" id="UP001321766">
    <property type="component" value="Chromosome"/>
</dbReference>
<reference evidence="9 10" key="1">
    <citation type="journal article" date="2023" name="Microbiol. Spectr.">
        <title>Symbiosis of Carpenter Bees with Uncharacterized Lactic Acid Bacteria Showing NAD Auxotrophy.</title>
        <authorList>
            <person name="Kawasaki S."/>
            <person name="Ozawa K."/>
            <person name="Mori T."/>
            <person name="Yamamoto A."/>
            <person name="Ito M."/>
            <person name="Ohkuma M."/>
            <person name="Sakamoto M."/>
            <person name="Matsutani M."/>
        </authorList>
    </citation>
    <scope>NUCLEOTIDE SEQUENCE [LARGE SCALE GENOMIC DNA]</scope>
    <source>
        <strain evidence="9 10">Kim37-2</strain>
    </source>
</reference>
<feature type="transmembrane region" description="Helical" evidence="7">
    <location>
        <begin position="323"/>
        <end position="344"/>
    </location>
</feature>
<evidence type="ECO:0000256" key="2">
    <source>
        <dbReference type="ARBA" id="ARBA00022448"/>
    </source>
</evidence>
<evidence type="ECO:0000259" key="8">
    <source>
        <dbReference type="PROSITE" id="PS50850"/>
    </source>
</evidence>
<dbReference type="PANTHER" id="PTHR42718">
    <property type="entry name" value="MAJOR FACILITATOR SUPERFAMILY MULTIDRUG TRANSPORTER MFSC"/>
    <property type="match status" value="1"/>
</dbReference>
<dbReference type="InterPro" id="IPR036259">
    <property type="entry name" value="MFS_trans_sf"/>
</dbReference>
<feature type="transmembrane region" description="Helical" evidence="7">
    <location>
        <begin position="430"/>
        <end position="450"/>
    </location>
</feature>
<keyword evidence="3" id="KW-1003">Cell membrane</keyword>